<comment type="caution">
    <text evidence="2">The sequence shown here is derived from an EMBL/GenBank/DDBJ whole genome shotgun (WGS) entry which is preliminary data.</text>
</comment>
<feature type="compositionally biased region" description="Polar residues" evidence="1">
    <location>
        <begin position="48"/>
        <end position="57"/>
    </location>
</feature>
<feature type="compositionally biased region" description="Acidic residues" evidence="1">
    <location>
        <begin position="7"/>
        <end position="20"/>
    </location>
</feature>
<feature type="compositionally biased region" description="Pro residues" evidence="1">
    <location>
        <begin position="194"/>
        <end position="218"/>
    </location>
</feature>
<feature type="compositionally biased region" description="Polar residues" evidence="1">
    <location>
        <begin position="150"/>
        <end position="175"/>
    </location>
</feature>
<feature type="compositionally biased region" description="Low complexity" evidence="1">
    <location>
        <begin position="113"/>
        <end position="123"/>
    </location>
</feature>
<feature type="region of interest" description="Disordered" evidence="1">
    <location>
        <begin position="366"/>
        <end position="387"/>
    </location>
</feature>
<feature type="compositionally biased region" description="Polar residues" evidence="1">
    <location>
        <begin position="93"/>
        <end position="102"/>
    </location>
</feature>
<dbReference type="EMBL" id="JAAOAR010000367">
    <property type="protein sequence ID" value="KAF5585535.1"/>
    <property type="molecule type" value="Genomic_DNA"/>
</dbReference>
<feature type="compositionally biased region" description="Polar residues" evidence="1">
    <location>
        <begin position="219"/>
        <end position="237"/>
    </location>
</feature>
<dbReference type="Proteomes" id="UP000544095">
    <property type="component" value="Unassembled WGS sequence"/>
</dbReference>
<reference evidence="2 3" key="1">
    <citation type="submission" date="2020-05" db="EMBL/GenBank/DDBJ databases">
        <title>Identification and distribution of gene clusters putatively required for synthesis of sphingolipid metabolism inhibitors in phylogenetically diverse species of the filamentous fungus Fusarium.</title>
        <authorList>
            <person name="Kim H.-S."/>
            <person name="Busman M."/>
            <person name="Brown D.W."/>
            <person name="Divon H."/>
            <person name="Uhlig S."/>
            <person name="Proctor R.H."/>
        </authorList>
    </citation>
    <scope>NUCLEOTIDE SEQUENCE [LARGE SCALE GENOMIC DNA]</scope>
    <source>
        <strain evidence="2 3">NRRL 25211</strain>
    </source>
</reference>
<feature type="compositionally biased region" description="Acidic residues" evidence="1">
    <location>
        <begin position="378"/>
        <end position="387"/>
    </location>
</feature>
<evidence type="ECO:0000256" key="1">
    <source>
        <dbReference type="SAM" id="MobiDB-lite"/>
    </source>
</evidence>
<evidence type="ECO:0000313" key="2">
    <source>
        <dbReference type="EMBL" id="KAF5585535.1"/>
    </source>
</evidence>
<feature type="compositionally biased region" description="Polar residues" evidence="1">
    <location>
        <begin position="265"/>
        <end position="277"/>
    </location>
</feature>
<feature type="compositionally biased region" description="Basic and acidic residues" evidence="1">
    <location>
        <begin position="310"/>
        <end position="319"/>
    </location>
</feature>
<sequence length="387" mass="43019">MAYSDNNDTDVESIDDDEAFEATYSGAVESSTAQFAAQPPRGREVSNEIEQATTEASRATRPPQSPWNLQPRASQPPRSVGQFLAPAPVQRAQMVQQQSAPVAQSPYPPMPQSPYHQMPQSPHYMPPSPHMAQNSHMGYPHPFQAPNPMYMTQSPRQMPQSSYRMLQSHPRMTQSPHRHMPQSPHPQMAQRPHPQIPPSPYMAPPHYAPQPGHAPPQSPLFTPQGTPAMTPQRSPLFTPQDTPRFTPTPTPGPHSVASTPAPFSVASTPAPESSSRGQARYGMGPRPKKKRGPKPKPLSERKMPRSTPIVRKEATYSTRKKEEVITWMLQTRVERRGQMVAPSTTDAENHFRIPRSTIAGWKMKYLGPGPIIKKPPPDDDDDRPDAP</sequence>
<proteinExistence type="predicted"/>
<evidence type="ECO:0000313" key="3">
    <source>
        <dbReference type="Proteomes" id="UP000544095"/>
    </source>
</evidence>
<protein>
    <submittedName>
        <fullName evidence="2">Uncharacterized protein</fullName>
    </submittedName>
</protein>
<name>A0A8H5P3Y7_9HYPO</name>
<dbReference type="AlphaFoldDB" id="A0A8H5P3Y7"/>
<feature type="compositionally biased region" description="Polar residues" evidence="1">
    <location>
        <begin position="66"/>
        <end position="77"/>
    </location>
</feature>
<dbReference type="PRINTS" id="PR01217">
    <property type="entry name" value="PRICHEXTENSN"/>
</dbReference>
<keyword evidence="3" id="KW-1185">Reference proteome</keyword>
<organism evidence="2 3">
    <name type="scientific">Fusarium pseudoanthophilum</name>
    <dbReference type="NCBI Taxonomy" id="48495"/>
    <lineage>
        <taxon>Eukaryota</taxon>
        <taxon>Fungi</taxon>
        <taxon>Dikarya</taxon>
        <taxon>Ascomycota</taxon>
        <taxon>Pezizomycotina</taxon>
        <taxon>Sordariomycetes</taxon>
        <taxon>Hypocreomycetidae</taxon>
        <taxon>Hypocreales</taxon>
        <taxon>Nectriaceae</taxon>
        <taxon>Fusarium</taxon>
        <taxon>Fusarium fujikuroi species complex</taxon>
    </lineage>
</organism>
<accession>A0A8H5P3Y7</accession>
<feature type="region of interest" description="Disordered" evidence="1">
    <location>
        <begin position="1"/>
        <end position="319"/>
    </location>
</feature>
<gene>
    <name evidence="2" type="ORF">FPANT_7482</name>
</gene>